<dbReference type="EMBL" id="FQVT01000014">
    <property type="protein sequence ID" value="SHG50717.1"/>
    <property type="molecule type" value="Genomic_DNA"/>
</dbReference>
<organism evidence="3 4">
    <name type="scientific">Salegentibacter echinorum</name>
    <dbReference type="NCBI Taxonomy" id="1073325"/>
    <lineage>
        <taxon>Bacteria</taxon>
        <taxon>Pseudomonadati</taxon>
        <taxon>Bacteroidota</taxon>
        <taxon>Flavobacteriia</taxon>
        <taxon>Flavobacteriales</taxon>
        <taxon>Flavobacteriaceae</taxon>
        <taxon>Salegentibacter</taxon>
    </lineage>
</organism>
<keyword evidence="1" id="KW-0812">Transmembrane</keyword>
<feature type="transmembrane region" description="Helical" evidence="1">
    <location>
        <begin position="12"/>
        <end position="30"/>
    </location>
</feature>
<feature type="transmembrane region" description="Helical" evidence="1">
    <location>
        <begin position="69"/>
        <end position="93"/>
    </location>
</feature>
<proteinExistence type="predicted"/>
<name>A0A1M5KD95_SALEC</name>
<evidence type="ECO:0000313" key="4">
    <source>
        <dbReference type="Proteomes" id="UP000183945"/>
    </source>
</evidence>
<keyword evidence="4" id="KW-1185">Reference proteome</keyword>
<reference evidence="4" key="1">
    <citation type="submission" date="2016-11" db="EMBL/GenBank/DDBJ databases">
        <authorList>
            <person name="Varghese N."/>
            <person name="Submissions S."/>
        </authorList>
    </citation>
    <scope>NUCLEOTIDE SEQUENCE [LARGE SCALE GENOMIC DNA]</scope>
    <source>
        <strain evidence="4">DSM 24579</strain>
    </source>
</reference>
<protein>
    <submittedName>
        <fullName evidence="3">Ion channel</fullName>
    </submittedName>
</protein>
<dbReference type="SUPFAM" id="SSF81324">
    <property type="entry name" value="Voltage-gated potassium channels"/>
    <property type="match status" value="1"/>
</dbReference>
<dbReference type="OrthoDB" id="3422146at2"/>
<dbReference type="InterPro" id="IPR013099">
    <property type="entry name" value="K_chnl_dom"/>
</dbReference>
<dbReference type="Pfam" id="PF07885">
    <property type="entry name" value="Ion_trans_2"/>
    <property type="match status" value="1"/>
</dbReference>
<evidence type="ECO:0000313" key="3">
    <source>
        <dbReference type="EMBL" id="SHG50717.1"/>
    </source>
</evidence>
<dbReference type="Gene3D" id="1.10.287.70">
    <property type="match status" value="1"/>
</dbReference>
<gene>
    <name evidence="3" type="ORF">SAMN05444483_11430</name>
</gene>
<dbReference type="STRING" id="1073325.SAMN05444483_11430"/>
<feature type="domain" description="Potassium channel" evidence="2">
    <location>
        <begin position="85"/>
        <end position="166"/>
    </location>
</feature>
<keyword evidence="1" id="KW-0472">Membrane</keyword>
<keyword evidence="1" id="KW-1133">Transmembrane helix</keyword>
<accession>A0A1M5KD95</accession>
<dbReference type="AlphaFoldDB" id="A0A1M5KD95"/>
<evidence type="ECO:0000256" key="1">
    <source>
        <dbReference type="SAM" id="Phobius"/>
    </source>
</evidence>
<feature type="transmembrane region" description="Helical" evidence="1">
    <location>
        <begin position="143"/>
        <end position="164"/>
    </location>
</feature>
<dbReference type="RefSeq" id="WP_072881075.1">
    <property type="nucleotide sequence ID" value="NZ_FQVT01000014.1"/>
</dbReference>
<evidence type="ECO:0000259" key="2">
    <source>
        <dbReference type="Pfam" id="PF07885"/>
    </source>
</evidence>
<dbReference type="Proteomes" id="UP000183945">
    <property type="component" value="Unassembled WGS sequence"/>
</dbReference>
<sequence>MNYLLFSSIPAPFNYIFFIIGIFILIGVVIDIFKTVIYINGGGRLSTFVADLIWKIFYRLAGRNGKSSILNIAGGIILLSLVFMWIFLIWLGYSLIYLADTNSVINNDTGEPADIIGNIYFVGYTLTSLGNGDFSPGTDGWKMVSNIMGLNTTIFISLGISYLLPVLQAVIDKRTLAIHINKMGTTPDEMIKNGYNGTNFEPLYRRFSNLETLLLKHGERHLAYPILHYFHSNNKKHSLSLSLAVLDEAMTIQEIYKIDESEKAYHWEVLRGALNNFYYRLDDKFIISAETPPPFDYKTKLPEEFSKDHIGKQDIDLEKFQNRRCKLLGYIHKNGWTWEDVVIPEEEIEEN</sequence>